<dbReference type="AlphaFoldDB" id="A0A4Z2G935"/>
<keyword evidence="1" id="KW-0812">Transmembrane</keyword>
<accession>A0A4Z2G935</accession>
<evidence type="ECO:0000313" key="2">
    <source>
        <dbReference type="EMBL" id="TNN50018.1"/>
    </source>
</evidence>
<keyword evidence="3" id="KW-1185">Reference proteome</keyword>
<keyword evidence="1" id="KW-1133">Transmembrane helix</keyword>
<comment type="caution">
    <text evidence="2">The sequence shown here is derived from an EMBL/GenBank/DDBJ whole genome shotgun (WGS) entry which is preliminary data.</text>
</comment>
<protein>
    <submittedName>
        <fullName evidence="2">Uncharacterized protein</fullName>
    </submittedName>
</protein>
<reference evidence="2 3" key="1">
    <citation type="submission" date="2019-03" db="EMBL/GenBank/DDBJ databases">
        <title>First draft genome of Liparis tanakae, snailfish: a comprehensive survey of snailfish specific genes.</title>
        <authorList>
            <person name="Kim W."/>
            <person name="Song I."/>
            <person name="Jeong J.-H."/>
            <person name="Kim D."/>
            <person name="Kim S."/>
            <person name="Ryu S."/>
            <person name="Song J.Y."/>
            <person name="Lee S.K."/>
        </authorList>
    </citation>
    <scope>NUCLEOTIDE SEQUENCE [LARGE SCALE GENOMIC DNA]</scope>
    <source>
        <tissue evidence="2">Muscle</tissue>
    </source>
</reference>
<dbReference type="EMBL" id="SRLO01000633">
    <property type="protein sequence ID" value="TNN50018.1"/>
    <property type="molecule type" value="Genomic_DNA"/>
</dbReference>
<gene>
    <name evidence="2" type="ORF">EYF80_039759</name>
</gene>
<keyword evidence="1" id="KW-0472">Membrane</keyword>
<dbReference type="Proteomes" id="UP000314294">
    <property type="component" value="Unassembled WGS sequence"/>
</dbReference>
<organism evidence="2 3">
    <name type="scientific">Liparis tanakae</name>
    <name type="common">Tanaka's snailfish</name>
    <dbReference type="NCBI Taxonomy" id="230148"/>
    <lineage>
        <taxon>Eukaryota</taxon>
        <taxon>Metazoa</taxon>
        <taxon>Chordata</taxon>
        <taxon>Craniata</taxon>
        <taxon>Vertebrata</taxon>
        <taxon>Euteleostomi</taxon>
        <taxon>Actinopterygii</taxon>
        <taxon>Neopterygii</taxon>
        <taxon>Teleostei</taxon>
        <taxon>Neoteleostei</taxon>
        <taxon>Acanthomorphata</taxon>
        <taxon>Eupercaria</taxon>
        <taxon>Perciformes</taxon>
        <taxon>Cottioidei</taxon>
        <taxon>Cottales</taxon>
        <taxon>Liparidae</taxon>
        <taxon>Liparis</taxon>
    </lineage>
</organism>
<name>A0A4Z2G935_9TELE</name>
<proteinExistence type="predicted"/>
<evidence type="ECO:0000256" key="1">
    <source>
        <dbReference type="SAM" id="Phobius"/>
    </source>
</evidence>
<feature type="transmembrane region" description="Helical" evidence="1">
    <location>
        <begin position="71"/>
        <end position="91"/>
    </location>
</feature>
<evidence type="ECO:0000313" key="3">
    <source>
        <dbReference type="Proteomes" id="UP000314294"/>
    </source>
</evidence>
<sequence length="126" mass="14343">MSNQDDGGELVMSGRRRKMLYDILQQASVPELVLLDVVAQLIPLELHHLAVLWRKRRRRKRKSRQGTTTSIWVDLMGYCCFALTVSLWAVGHKCASLPALMAPERLKPTYLSRADRRSTAGKHSEV</sequence>